<dbReference type="SUPFAM" id="SSF56317">
    <property type="entry name" value="Carbon-nitrogen hydrolase"/>
    <property type="match status" value="1"/>
</dbReference>
<organism evidence="3 4">
    <name type="scientific">Myxococcus llanfairpwllgwyngyllgogerychwyrndrobwllllantysiliogogogochensis</name>
    <dbReference type="NCBI Taxonomy" id="2590453"/>
    <lineage>
        <taxon>Bacteria</taxon>
        <taxon>Pseudomonadati</taxon>
        <taxon>Myxococcota</taxon>
        <taxon>Myxococcia</taxon>
        <taxon>Myxococcales</taxon>
        <taxon>Cystobacterineae</taxon>
        <taxon>Myxococcaceae</taxon>
        <taxon>Myxococcus</taxon>
    </lineage>
</organism>
<dbReference type="Gene3D" id="3.60.110.10">
    <property type="entry name" value="Carbon-nitrogen hydrolase"/>
    <property type="match status" value="1"/>
</dbReference>
<dbReference type="PANTHER" id="PTHR43674:SF13">
    <property type="entry name" value="CN HYDROLASE DOMAIN-CONTAINING PROTEIN"/>
    <property type="match status" value="1"/>
</dbReference>
<feature type="domain" description="CN hydrolase" evidence="2">
    <location>
        <begin position="10"/>
        <end position="351"/>
    </location>
</feature>
<dbReference type="OrthoDB" id="9811121at2"/>
<evidence type="ECO:0000259" key="2">
    <source>
        <dbReference type="PROSITE" id="PS50263"/>
    </source>
</evidence>
<dbReference type="PROSITE" id="PS50263">
    <property type="entry name" value="CN_HYDROLASE"/>
    <property type="match status" value="1"/>
</dbReference>
<evidence type="ECO:0000313" key="4">
    <source>
        <dbReference type="Proteomes" id="UP000315369"/>
    </source>
</evidence>
<name>A0A540WRU0_9BACT</name>
<gene>
    <name evidence="3" type="ORF">FJV41_32630</name>
</gene>
<dbReference type="CDD" id="cd07197">
    <property type="entry name" value="nitrilase"/>
    <property type="match status" value="1"/>
</dbReference>
<dbReference type="RefSeq" id="WP_141646509.1">
    <property type="nucleotide sequence ID" value="NZ_VIFM01000172.1"/>
</dbReference>
<dbReference type="Proteomes" id="UP000315369">
    <property type="component" value="Unassembled WGS sequence"/>
</dbReference>
<protein>
    <submittedName>
        <fullName evidence="3">Carbon-nitrogen hydrolase family protein</fullName>
    </submittedName>
</protein>
<dbReference type="GO" id="GO:0016811">
    <property type="term" value="F:hydrolase activity, acting on carbon-nitrogen (but not peptide) bonds, in linear amides"/>
    <property type="evidence" value="ECO:0007669"/>
    <property type="project" value="TreeGrafter"/>
</dbReference>
<sequence>MDDALSPTHVELFALQPRIALEDYASPAAFTAKHRALAARIDGLRARDASSRPLHPALAVWPELVGAPLGMMGHLARVRRHTTTRSAMRRVALAEWGPMWRAWRTLQPPTREECLYAALASRVHRVVHETFSGIARDFGLWVVAGSALLPDNRRGFGTPDFEPRGARTYNTSHTFNPEGHCVAVTRKVNLVPGREDVLHLSPGRPEDLTVLATPFGRLGTLLGYDAFRKPHTTKEPWFVPCAQYLDALGADILAHPSANPWPWDSPWPFDSTGDNPRAGGEQWFDEGPASQLSSFRRVRYSVTAQLAGDLFDNHFEAPSLILQRTDEAPPRVLARSENPRDEDVLHVTVPACPA</sequence>
<dbReference type="Pfam" id="PF00795">
    <property type="entry name" value="CN_hydrolase"/>
    <property type="match status" value="1"/>
</dbReference>
<keyword evidence="4" id="KW-1185">Reference proteome</keyword>
<evidence type="ECO:0000256" key="1">
    <source>
        <dbReference type="ARBA" id="ARBA00022801"/>
    </source>
</evidence>
<dbReference type="InterPro" id="IPR003010">
    <property type="entry name" value="C-N_Hydrolase"/>
</dbReference>
<proteinExistence type="predicted"/>
<dbReference type="PANTHER" id="PTHR43674">
    <property type="entry name" value="NITRILASE C965.09-RELATED"/>
    <property type="match status" value="1"/>
</dbReference>
<dbReference type="EMBL" id="VIFM01000172">
    <property type="protein sequence ID" value="TQF11736.1"/>
    <property type="molecule type" value="Genomic_DNA"/>
</dbReference>
<dbReference type="AlphaFoldDB" id="A0A540WRU0"/>
<evidence type="ECO:0000313" key="3">
    <source>
        <dbReference type="EMBL" id="TQF11736.1"/>
    </source>
</evidence>
<keyword evidence="1 3" id="KW-0378">Hydrolase</keyword>
<reference evidence="3 4" key="1">
    <citation type="submission" date="2019-06" db="EMBL/GenBank/DDBJ databases">
        <authorList>
            <person name="Livingstone P."/>
            <person name="Whitworth D."/>
        </authorList>
    </citation>
    <scope>NUCLEOTIDE SEQUENCE [LARGE SCALE GENOMIC DNA]</scope>
    <source>
        <strain evidence="3 4">AM401</strain>
    </source>
</reference>
<dbReference type="InterPro" id="IPR036526">
    <property type="entry name" value="C-N_Hydrolase_sf"/>
</dbReference>
<accession>A0A540WRU0</accession>
<dbReference type="InterPro" id="IPR050345">
    <property type="entry name" value="Aliph_Amidase/BUP"/>
</dbReference>
<comment type="caution">
    <text evidence="3">The sequence shown here is derived from an EMBL/GenBank/DDBJ whole genome shotgun (WGS) entry which is preliminary data.</text>
</comment>